<dbReference type="AlphaFoldDB" id="A0A365TPD1"/>
<dbReference type="InterPro" id="IPR018357">
    <property type="entry name" value="Hexapep_transf_CS"/>
</dbReference>
<dbReference type="InterPro" id="IPR051159">
    <property type="entry name" value="Hexapeptide_acetyltransf"/>
</dbReference>
<keyword evidence="5" id="KW-1185">Reference proteome</keyword>
<evidence type="ECO:0000256" key="1">
    <source>
        <dbReference type="ARBA" id="ARBA00022679"/>
    </source>
</evidence>
<sequence length="217" mass="24172">MIYLHLFQMFTADIFINYFWDTLRVWGNMNTTSKKPNEQLRSHINKGWLTILFIFINKIRGVTIGAGTVIYFSAKIMRFPKNIKIGKSVIIKSHAHLCPCNKNAILTIGDRTTVGFYTLVYASEEIRIGNDCLIAPFVHIVDSDHGIDRNVPINQQENISLPIYIGSDVWIGTHAVILKGVTIGDGAVVAAGSVVREDVPPYMIVGGMPAKVIGERK</sequence>
<reference evidence="5" key="1">
    <citation type="submission" date="2018-06" db="EMBL/GenBank/DDBJ databases">
        <title>Whole genome sequencing of four bacterial strains from South Shetland trench revealing bio-synthetic gene clusters.</title>
        <authorList>
            <person name="Abdel-Mageed W.M."/>
            <person name="Lehri B."/>
            <person name="Jarmusch S."/>
            <person name="Miranda K."/>
            <person name="Goodfellow M."/>
            <person name="Jaspars M."/>
            <person name="Karlyshev A.V."/>
        </authorList>
    </citation>
    <scope>NUCLEOTIDE SEQUENCE [LARGE SCALE GENOMIC DNA]</scope>
    <source>
        <strain evidence="5">SST4</strain>
    </source>
</reference>
<organism evidence="4 5">
    <name type="scientific">Vreelandella sulfidaeris</name>
    <dbReference type="NCBI Taxonomy" id="115553"/>
    <lineage>
        <taxon>Bacteria</taxon>
        <taxon>Pseudomonadati</taxon>
        <taxon>Pseudomonadota</taxon>
        <taxon>Gammaproteobacteria</taxon>
        <taxon>Oceanospirillales</taxon>
        <taxon>Halomonadaceae</taxon>
        <taxon>Vreelandella</taxon>
    </lineage>
</organism>
<protein>
    <submittedName>
        <fullName evidence="4">Acyltransferase</fullName>
    </submittedName>
</protein>
<evidence type="ECO:0000256" key="3">
    <source>
        <dbReference type="ARBA" id="ARBA00023315"/>
    </source>
</evidence>
<dbReference type="PROSITE" id="PS00101">
    <property type="entry name" value="HEXAPEP_TRANSFERASES"/>
    <property type="match status" value="1"/>
</dbReference>
<evidence type="ECO:0000256" key="2">
    <source>
        <dbReference type="ARBA" id="ARBA00022737"/>
    </source>
</evidence>
<evidence type="ECO:0000313" key="5">
    <source>
        <dbReference type="Proteomes" id="UP000252204"/>
    </source>
</evidence>
<dbReference type="CDD" id="cd04647">
    <property type="entry name" value="LbH_MAT_like"/>
    <property type="match status" value="1"/>
</dbReference>
<evidence type="ECO:0000313" key="4">
    <source>
        <dbReference type="EMBL" id="RBI67801.1"/>
    </source>
</evidence>
<keyword evidence="3 4" id="KW-0012">Acyltransferase</keyword>
<keyword evidence="1 4" id="KW-0808">Transferase</keyword>
<dbReference type="Proteomes" id="UP000252204">
    <property type="component" value="Unassembled WGS sequence"/>
</dbReference>
<dbReference type="InterPro" id="IPR001451">
    <property type="entry name" value="Hexapep"/>
</dbReference>
<proteinExistence type="predicted"/>
<comment type="caution">
    <text evidence="4">The sequence shown here is derived from an EMBL/GenBank/DDBJ whole genome shotgun (WGS) entry which is preliminary data.</text>
</comment>
<dbReference type="Gene3D" id="2.160.10.10">
    <property type="entry name" value="Hexapeptide repeat proteins"/>
    <property type="match status" value="1"/>
</dbReference>
<gene>
    <name evidence="4" type="ORF">DQ400_08950</name>
</gene>
<dbReference type="Pfam" id="PF00132">
    <property type="entry name" value="Hexapep"/>
    <property type="match status" value="1"/>
</dbReference>
<keyword evidence="2" id="KW-0677">Repeat</keyword>
<dbReference type="PANTHER" id="PTHR23416:SF78">
    <property type="entry name" value="LIPOPOLYSACCHARIDE BIOSYNTHESIS O-ACETYL TRANSFERASE WBBJ-RELATED"/>
    <property type="match status" value="1"/>
</dbReference>
<dbReference type="InterPro" id="IPR011004">
    <property type="entry name" value="Trimer_LpxA-like_sf"/>
</dbReference>
<dbReference type="EMBL" id="QNTU01000004">
    <property type="protein sequence ID" value="RBI67801.1"/>
    <property type="molecule type" value="Genomic_DNA"/>
</dbReference>
<name>A0A365TPD1_9GAMM</name>
<dbReference type="GO" id="GO:0016746">
    <property type="term" value="F:acyltransferase activity"/>
    <property type="evidence" value="ECO:0007669"/>
    <property type="project" value="UniProtKB-KW"/>
</dbReference>
<accession>A0A365TPD1</accession>
<dbReference type="PANTHER" id="PTHR23416">
    <property type="entry name" value="SIALIC ACID SYNTHASE-RELATED"/>
    <property type="match status" value="1"/>
</dbReference>
<dbReference type="SUPFAM" id="SSF51161">
    <property type="entry name" value="Trimeric LpxA-like enzymes"/>
    <property type="match status" value="2"/>
</dbReference>
<dbReference type="OrthoDB" id="9815592at2"/>